<accession>A0AA90PTB7</accession>
<dbReference type="EMBL" id="JAUPEV010000006">
    <property type="protein sequence ID" value="MDO7253220.1"/>
    <property type="molecule type" value="Genomic_DNA"/>
</dbReference>
<dbReference type="Proteomes" id="UP001177258">
    <property type="component" value="Unassembled WGS sequence"/>
</dbReference>
<evidence type="ECO:0000256" key="2">
    <source>
        <dbReference type="NCBIfam" id="TIGR03588"/>
    </source>
</evidence>
<dbReference type="Gene3D" id="3.90.1150.10">
    <property type="entry name" value="Aspartate Aminotransferase, domain 1"/>
    <property type="match status" value="1"/>
</dbReference>
<keyword evidence="4 5" id="KW-0663">Pyridoxal phosphate</keyword>
<dbReference type="GO" id="GO:0030170">
    <property type="term" value="F:pyridoxal phosphate binding"/>
    <property type="evidence" value="ECO:0007669"/>
    <property type="project" value="TreeGrafter"/>
</dbReference>
<evidence type="ECO:0000256" key="5">
    <source>
        <dbReference type="RuleBase" id="RU004508"/>
    </source>
</evidence>
<dbReference type="GO" id="GO:0008483">
    <property type="term" value="F:transaminase activity"/>
    <property type="evidence" value="ECO:0007669"/>
    <property type="project" value="UniProtKB-KW"/>
</dbReference>
<dbReference type="CDD" id="cd00616">
    <property type="entry name" value="AHBA_syn"/>
    <property type="match status" value="1"/>
</dbReference>
<dbReference type="EMBL" id="JAUYZK010000006">
    <property type="protein sequence ID" value="MDP2539144.1"/>
    <property type="molecule type" value="Genomic_DNA"/>
</dbReference>
<dbReference type="InterPro" id="IPR015421">
    <property type="entry name" value="PyrdxlP-dep_Trfase_major"/>
</dbReference>
<dbReference type="Gene3D" id="3.40.640.10">
    <property type="entry name" value="Type I PLP-dependent aspartate aminotransferase-like (Major domain)"/>
    <property type="match status" value="1"/>
</dbReference>
<evidence type="ECO:0000256" key="4">
    <source>
        <dbReference type="PIRSR" id="PIRSR000390-2"/>
    </source>
</evidence>
<dbReference type="NCBIfam" id="TIGR03588">
    <property type="entry name" value="PseC"/>
    <property type="match status" value="1"/>
</dbReference>
<keyword evidence="7" id="KW-0808">Transferase</keyword>
<dbReference type="PANTHER" id="PTHR30244">
    <property type="entry name" value="TRANSAMINASE"/>
    <property type="match status" value="1"/>
</dbReference>
<comment type="caution">
    <text evidence="7">The sequence shown here is derived from an EMBL/GenBank/DDBJ whole genome shotgun (WGS) entry which is preliminary data.</text>
</comment>
<reference evidence="6" key="2">
    <citation type="submission" date="2023-07" db="EMBL/GenBank/DDBJ databases">
        <authorList>
            <person name="Aydin F."/>
            <person name="Tarhane S."/>
            <person name="Saticioglu I.B."/>
            <person name="Karakaya E."/>
            <person name="Abay S."/>
            <person name="Guran O."/>
            <person name="Bozkurt E."/>
            <person name="Uzum N."/>
            <person name="Olgun K."/>
            <person name="Jablonski D."/>
        </authorList>
    </citation>
    <scope>NUCLEOTIDE SEQUENCE</scope>
    <source>
        <strain evidence="6">Faydin-H75</strain>
    </source>
</reference>
<evidence type="ECO:0000313" key="6">
    <source>
        <dbReference type="EMBL" id="MDO7253220.1"/>
    </source>
</evidence>
<dbReference type="AlphaFoldDB" id="A0AA90PTB7"/>
<feature type="modified residue" description="N6-(pyridoxal phosphate)lysine" evidence="4">
    <location>
        <position position="179"/>
    </location>
</feature>
<dbReference type="GO" id="GO:0000271">
    <property type="term" value="P:polysaccharide biosynthetic process"/>
    <property type="evidence" value="ECO:0007669"/>
    <property type="project" value="TreeGrafter"/>
</dbReference>
<evidence type="ECO:0000313" key="9">
    <source>
        <dbReference type="Proteomes" id="UP001240777"/>
    </source>
</evidence>
<evidence type="ECO:0000313" key="7">
    <source>
        <dbReference type="EMBL" id="MDP2539144.1"/>
    </source>
</evidence>
<proteinExistence type="inferred from homology"/>
<comment type="similarity">
    <text evidence="1 5">Belongs to the DegT/DnrJ/EryC1 family.</text>
</comment>
<dbReference type="PANTHER" id="PTHR30244:SF34">
    <property type="entry name" value="DTDP-4-AMINO-4,6-DIDEOXYGALACTOSE TRANSAMINASE"/>
    <property type="match status" value="1"/>
</dbReference>
<reference evidence="6 8" key="3">
    <citation type="journal article" date="2024" name="Syst. Appl. Microbiol.">
        <title>Helicobacter cappadocius sp. nov., from lizards: The first psychrotrophic Helicobacter species.</title>
        <authorList>
            <person name="Aydin F."/>
            <person name="Tarhane S."/>
            <person name="Karakaya E."/>
            <person name="Abay S."/>
            <person name="Kayman T."/>
            <person name="Guran O."/>
            <person name="Bozkurt E."/>
            <person name="Uzum N."/>
            <person name="Avci A."/>
            <person name="Olgun K."/>
            <person name="Jablonski D."/>
            <person name="Guran C."/>
            <person name="Burcin Saticioglu I."/>
        </authorList>
    </citation>
    <scope>NUCLEOTIDE SEQUENCE [LARGE SCALE GENOMIC DNA]</scope>
    <source>
        <strain evidence="6">Faydin-H75</strain>
        <strain evidence="8">faydin-H76</strain>
    </source>
</reference>
<dbReference type="InterPro" id="IPR020026">
    <property type="entry name" value="PseC"/>
</dbReference>
<reference evidence="7 9" key="1">
    <citation type="submission" date="2023-07" db="EMBL/GenBank/DDBJ databases">
        <title>Unpublished Manusciprt.</title>
        <authorList>
            <person name="Aydin F."/>
            <person name="Tarhane S."/>
            <person name="Saticioglu I.B."/>
            <person name="Karakaya E."/>
            <person name="Abay S."/>
            <person name="Guran O."/>
            <person name="Bozkurt E."/>
            <person name="Uzum N."/>
            <person name="Olgun K."/>
            <person name="Jablonski D."/>
        </authorList>
    </citation>
    <scope>NUCLEOTIDE SEQUENCE</scope>
    <source>
        <strain evidence="9">faydin-H75</strain>
        <strain evidence="7">Faydin-H76</strain>
    </source>
</reference>
<protein>
    <recommendedName>
        <fullName evidence="2">UDP-4-amino-4,6-dideoxy-N-acetyl-beta-L-altrosamine transaminase</fullName>
        <ecNumber evidence="2">2.6.1.92</ecNumber>
    </recommendedName>
</protein>
<feature type="active site" description="Proton acceptor" evidence="3">
    <location>
        <position position="179"/>
    </location>
</feature>
<dbReference type="InterPro" id="IPR000653">
    <property type="entry name" value="DegT/StrS_aminotransferase"/>
</dbReference>
<sequence>MNPYSTQFIEDDDIQAVINALQGHSLTQGNLTHEFEQKIADFIGVKYALAFNSATSALYASYKAINLDENHRAITSPISFVATANMMLECDSKPIFCDVKANGNIDEKSIKSYISNETKAVVSVDYGGNSVEADEIQKICKENNLVFISDSSHAFGSRYKNQKVGTLADITIFSFHAIKPITTAEGGMLVTNDSQIYEKAKLIRSHGMIKKELWNCDVKSSGFNFRMTELQAALGMSQLNKIDRFLNIREEIAKFYDKAFEGNPYFFTLHQHIKYFSTNHLYPIILAPEFWCSKEDIFKSLQKEGLGVQVHYKPINEFSLYKDILGETNLYNARDFYRAEISIPCHQKMNLEDARVSAEKILSVFEKFKVPSH</sequence>
<organism evidence="7 8">
    <name type="scientific">Helicobacter cappadocius</name>
    <dbReference type="NCBI Taxonomy" id="3063998"/>
    <lineage>
        <taxon>Bacteria</taxon>
        <taxon>Pseudomonadati</taxon>
        <taxon>Campylobacterota</taxon>
        <taxon>Epsilonproteobacteria</taxon>
        <taxon>Campylobacterales</taxon>
        <taxon>Helicobacteraceae</taxon>
        <taxon>Helicobacter</taxon>
    </lineage>
</organism>
<evidence type="ECO:0000313" key="8">
    <source>
        <dbReference type="Proteomes" id="UP001177258"/>
    </source>
</evidence>
<evidence type="ECO:0000256" key="3">
    <source>
        <dbReference type="PIRSR" id="PIRSR000390-1"/>
    </source>
</evidence>
<dbReference type="InterPro" id="IPR015422">
    <property type="entry name" value="PyrdxlP-dep_Trfase_small"/>
</dbReference>
<gene>
    <name evidence="7" type="primary">pseC</name>
    <name evidence="6" type="ORF">Q5I04_04765</name>
    <name evidence="7" type="ORF">Q5I06_05080</name>
</gene>
<dbReference type="Proteomes" id="UP001240777">
    <property type="component" value="Unassembled WGS sequence"/>
</dbReference>
<dbReference type="EC" id="2.6.1.92" evidence="2"/>
<name>A0AA90PTB7_9HELI</name>
<dbReference type="SUPFAM" id="SSF53383">
    <property type="entry name" value="PLP-dependent transferases"/>
    <property type="match status" value="1"/>
</dbReference>
<dbReference type="InterPro" id="IPR015424">
    <property type="entry name" value="PyrdxlP-dep_Trfase"/>
</dbReference>
<dbReference type="RefSeq" id="WP_305517065.1">
    <property type="nucleotide sequence ID" value="NZ_JAUPEV010000006.1"/>
</dbReference>
<dbReference type="Pfam" id="PF01041">
    <property type="entry name" value="DegT_DnrJ_EryC1"/>
    <property type="match status" value="1"/>
</dbReference>
<dbReference type="PIRSF" id="PIRSF000390">
    <property type="entry name" value="PLP_StrS"/>
    <property type="match status" value="1"/>
</dbReference>
<keyword evidence="9" id="KW-1185">Reference proteome</keyword>
<evidence type="ECO:0000256" key="1">
    <source>
        <dbReference type="ARBA" id="ARBA00037999"/>
    </source>
</evidence>
<keyword evidence="7" id="KW-0032">Aminotransferase</keyword>